<keyword evidence="2" id="KW-1185">Reference proteome</keyword>
<proteinExistence type="predicted"/>
<dbReference type="Proteomes" id="UP000563094">
    <property type="component" value="Unassembled WGS sequence"/>
</dbReference>
<gene>
    <name evidence="1" type="ORF">FHS90_002197</name>
</gene>
<evidence type="ECO:0000313" key="2">
    <source>
        <dbReference type="Proteomes" id="UP000563094"/>
    </source>
</evidence>
<organism evidence="1 2">
    <name type="scientific">Rufibacter quisquiliarum</name>
    <dbReference type="NCBI Taxonomy" id="1549639"/>
    <lineage>
        <taxon>Bacteria</taxon>
        <taxon>Pseudomonadati</taxon>
        <taxon>Bacteroidota</taxon>
        <taxon>Cytophagia</taxon>
        <taxon>Cytophagales</taxon>
        <taxon>Hymenobacteraceae</taxon>
        <taxon>Rufibacter</taxon>
    </lineage>
</organism>
<reference evidence="1 2" key="1">
    <citation type="submission" date="2020-08" db="EMBL/GenBank/DDBJ databases">
        <title>Genomic Encyclopedia of Type Strains, Phase IV (KMG-IV): sequencing the most valuable type-strain genomes for metagenomic binning, comparative biology and taxonomic classification.</title>
        <authorList>
            <person name="Goeker M."/>
        </authorList>
    </citation>
    <scope>NUCLEOTIDE SEQUENCE [LARGE SCALE GENOMIC DNA]</scope>
    <source>
        <strain evidence="1 2">DSM 29854</strain>
    </source>
</reference>
<comment type="caution">
    <text evidence="1">The sequence shown here is derived from an EMBL/GenBank/DDBJ whole genome shotgun (WGS) entry which is preliminary data.</text>
</comment>
<protein>
    <submittedName>
        <fullName evidence="1">Uncharacterized protein</fullName>
    </submittedName>
</protein>
<dbReference type="AlphaFoldDB" id="A0A839GD15"/>
<evidence type="ECO:0000313" key="1">
    <source>
        <dbReference type="EMBL" id="MBA9077484.1"/>
    </source>
</evidence>
<name>A0A839GD15_9BACT</name>
<dbReference type="EMBL" id="JACJIQ010000007">
    <property type="protein sequence ID" value="MBA9077484.1"/>
    <property type="molecule type" value="Genomic_DNA"/>
</dbReference>
<accession>A0A839GD15</accession>
<sequence>MKLSDKLEALKEELPLDADMGQIKKATFDNDGI</sequence>